<sequence>MRDKISKVLDDWENKKLGLSTDEEISKKEKRIFYGQKPSSVKLDDWNYIVFGMEDIDKSGTNSMDLSGYYFVDIIREDYIDDATMFELIFAMESIAGMKLCKGSCPIDYITKGNTNIVCEMMRLRFTRPVKRENINA</sequence>
<organism evidence="1">
    <name type="scientific">Siphoviridae sp. ctUse40</name>
    <dbReference type="NCBI Taxonomy" id="2826356"/>
    <lineage>
        <taxon>Viruses</taxon>
        <taxon>Duplodnaviria</taxon>
        <taxon>Heunggongvirae</taxon>
        <taxon>Uroviricota</taxon>
        <taxon>Caudoviricetes</taxon>
    </lineage>
</organism>
<evidence type="ECO:0000313" key="1">
    <source>
        <dbReference type="EMBL" id="DAD92585.1"/>
    </source>
</evidence>
<dbReference type="EMBL" id="BK015139">
    <property type="protein sequence ID" value="DAD92585.1"/>
    <property type="molecule type" value="Genomic_DNA"/>
</dbReference>
<proteinExistence type="predicted"/>
<accession>A0A8S5ND72</accession>
<reference evidence="1" key="1">
    <citation type="journal article" date="2021" name="Proc. Natl. Acad. Sci. U.S.A.">
        <title>A Catalog of Tens of Thousands of Viruses from Human Metagenomes Reveals Hidden Associations with Chronic Diseases.</title>
        <authorList>
            <person name="Tisza M.J."/>
            <person name="Buck C.B."/>
        </authorList>
    </citation>
    <scope>NUCLEOTIDE SEQUENCE</scope>
    <source>
        <strain evidence="1">CtUse40</strain>
    </source>
</reference>
<name>A0A8S5ND72_9CAUD</name>
<protein>
    <submittedName>
        <fullName evidence="1">Uncharacterized protein</fullName>
    </submittedName>
</protein>